<keyword evidence="2" id="KW-0540">Nuclease</keyword>
<keyword evidence="2" id="KW-0378">Hydrolase</keyword>
<evidence type="ECO:0000259" key="1">
    <source>
        <dbReference type="Pfam" id="PF03372"/>
    </source>
</evidence>
<evidence type="ECO:0000313" key="2">
    <source>
        <dbReference type="EMBL" id="GAA4442190.1"/>
    </source>
</evidence>
<dbReference type="PANTHER" id="PTHR12121:SF36">
    <property type="entry name" value="ENDONUCLEASE_EXONUCLEASE_PHOSPHATASE DOMAIN-CONTAINING PROTEIN"/>
    <property type="match status" value="1"/>
</dbReference>
<keyword evidence="2" id="KW-0255">Endonuclease</keyword>
<reference evidence="3" key="1">
    <citation type="journal article" date="2019" name="Int. J. Syst. Evol. Microbiol.">
        <title>The Global Catalogue of Microorganisms (GCM) 10K type strain sequencing project: providing services to taxonomists for standard genome sequencing and annotation.</title>
        <authorList>
            <consortium name="The Broad Institute Genomics Platform"/>
            <consortium name="The Broad Institute Genome Sequencing Center for Infectious Disease"/>
            <person name="Wu L."/>
            <person name="Ma J."/>
        </authorList>
    </citation>
    <scope>NUCLEOTIDE SEQUENCE [LARGE SCALE GENOMIC DNA]</scope>
    <source>
        <strain evidence="3">JCM 31920</strain>
    </source>
</reference>
<dbReference type="SUPFAM" id="SSF56219">
    <property type="entry name" value="DNase I-like"/>
    <property type="match status" value="1"/>
</dbReference>
<dbReference type="CDD" id="cd09083">
    <property type="entry name" value="EEP-1"/>
    <property type="match status" value="1"/>
</dbReference>
<proteinExistence type="predicted"/>
<dbReference type="InterPro" id="IPR050410">
    <property type="entry name" value="CCR4/nocturin_mRNA_transcr"/>
</dbReference>
<keyword evidence="3" id="KW-1185">Reference proteome</keyword>
<dbReference type="PANTHER" id="PTHR12121">
    <property type="entry name" value="CARBON CATABOLITE REPRESSOR PROTEIN 4"/>
    <property type="match status" value="1"/>
</dbReference>
<dbReference type="InterPro" id="IPR036691">
    <property type="entry name" value="Endo/exonu/phosph_ase_sf"/>
</dbReference>
<gene>
    <name evidence="2" type="ORF">GCM10023091_28510</name>
</gene>
<name>A0ABP8M435_9BACT</name>
<dbReference type="EMBL" id="BAABEY010000026">
    <property type="protein sequence ID" value="GAA4442190.1"/>
    <property type="molecule type" value="Genomic_DNA"/>
</dbReference>
<protein>
    <submittedName>
        <fullName evidence="2">Endonuclease/exonuclease/phosphatase family protein</fullName>
    </submittedName>
</protein>
<organism evidence="2 3">
    <name type="scientific">Ravibacter arvi</name>
    <dbReference type="NCBI Taxonomy" id="2051041"/>
    <lineage>
        <taxon>Bacteria</taxon>
        <taxon>Pseudomonadati</taxon>
        <taxon>Bacteroidota</taxon>
        <taxon>Cytophagia</taxon>
        <taxon>Cytophagales</taxon>
        <taxon>Spirosomataceae</taxon>
        <taxon>Ravibacter</taxon>
    </lineage>
</organism>
<feature type="domain" description="Endonuclease/exonuclease/phosphatase" evidence="1">
    <location>
        <begin position="21"/>
        <end position="265"/>
    </location>
</feature>
<sequence>MAVALFFLLPAGSLAQEMRVMSYNIRYKNTIDSINGWEYRKENVAASIRYHGADVAGVQEAQPDQIADLEKLLPEFAWYGVPRVEGKSGEYTAIFYRKGRFTLEESGTFWMSETPDVKESKSWDAFYPRTASWCKLKDKAAKKTFFFFNTHLDHRGEIARQKSAEVVLSQIRRYAGQHAVILTGDFNAVPESVTYGNVTKDGLLEDALGLSETAHYGPVRTSSGFFVRKEPLRAKIDYIFVNGKVRVLQHATITDQQEGRYYSDHLPVIAVVEIRK</sequence>
<accession>A0ABP8M435</accession>
<evidence type="ECO:0000313" key="3">
    <source>
        <dbReference type="Proteomes" id="UP001501508"/>
    </source>
</evidence>
<comment type="caution">
    <text evidence="2">The sequence shown here is derived from an EMBL/GenBank/DDBJ whole genome shotgun (WGS) entry which is preliminary data.</text>
</comment>
<dbReference type="Gene3D" id="3.60.10.10">
    <property type="entry name" value="Endonuclease/exonuclease/phosphatase"/>
    <property type="match status" value="1"/>
</dbReference>
<dbReference type="Pfam" id="PF03372">
    <property type="entry name" value="Exo_endo_phos"/>
    <property type="match status" value="1"/>
</dbReference>
<dbReference type="InterPro" id="IPR005135">
    <property type="entry name" value="Endo/exonuclease/phosphatase"/>
</dbReference>
<dbReference type="Proteomes" id="UP001501508">
    <property type="component" value="Unassembled WGS sequence"/>
</dbReference>
<dbReference type="GO" id="GO:0004519">
    <property type="term" value="F:endonuclease activity"/>
    <property type="evidence" value="ECO:0007669"/>
    <property type="project" value="UniProtKB-KW"/>
</dbReference>